<reference evidence="1 2" key="1">
    <citation type="submission" date="2016-10" db="EMBL/GenBank/DDBJ databases">
        <authorList>
            <person name="de Groot N.N."/>
        </authorList>
    </citation>
    <scope>NUCLEOTIDE SEQUENCE [LARGE SCALE GENOMIC DNA]</scope>
    <source>
        <strain evidence="1 2">743A</strain>
    </source>
</reference>
<evidence type="ECO:0000313" key="1">
    <source>
        <dbReference type="EMBL" id="SFR77364.1"/>
    </source>
</evidence>
<dbReference type="RefSeq" id="WP_177214624.1">
    <property type="nucleotide sequence ID" value="NZ_FOYZ01000005.1"/>
</dbReference>
<accession>A0A1I6JES6</accession>
<name>A0A1I6JES6_9FIRM</name>
<gene>
    <name evidence="1" type="ORF">SAMN05661086_01615</name>
</gene>
<sequence length="45" mass="5287">MAYQKDFVLESKDNGKSGIIKLEEVRSQKEQTQQRLQAYSNLKKK</sequence>
<evidence type="ECO:0000313" key="2">
    <source>
        <dbReference type="Proteomes" id="UP000199659"/>
    </source>
</evidence>
<keyword evidence="2" id="KW-1185">Reference proteome</keyword>
<protein>
    <submittedName>
        <fullName evidence="1">Uncharacterized protein</fullName>
    </submittedName>
</protein>
<proteinExistence type="predicted"/>
<dbReference type="Proteomes" id="UP000199659">
    <property type="component" value="Unassembled WGS sequence"/>
</dbReference>
<dbReference type="EMBL" id="FOYZ01000005">
    <property type="protein sequence ID" value="SFR77364.1"/>
    <property type="molecule type" value="Genomic_DNA"/>
</dbReference>
<organism evidence="1 2">
    <name type="scientific">Anaeromicropila populeti</name>
    <dbReference type="NCBI Taxonomy" id="37658"/>
    <lineage>
        <taxon>Bacteria</taxon>
        <taxon>Bacillati</taxon>
        <taxon>Bacillota</taxon>
        <taxon>Clostridia</taxon>
        <taxon>Lachnospirales</taxon>
        <taxon>Lachnospiraceae</taxon>
        <taxon>Anaeromicropila</taxon>
    </lineage>
</organism>
<dbReference type="STRING" id="37658.SAMN05661086_01615"/>
<dbReference type="AlphaFoldDB" id="A0A1I6JES6"/>